<reference evidence="1 2" key="1">
    <citation type="journal article" date="2010" name="BMC Genomics">
        <title>The complete genome of Zunongwangia profunda SM-A87 reveals its adaptation to the deep-sea environment and ecological role in sedimentary organic nitrogen degradation.</title>
        <authorList>
            <person name="Qin Q.L."/>
            <person name="Zhang X.Y."/>
            <person name="Wang X.M."/>
            <person name="Liu G.M."/>
            <person name="Chen X.L."/>
            <person name="Xie B.B."/>
            <person name="Dang H.Y."/>
            <person name="Zhou B.C."/>
            <person name="Yu J."/>
            <person name="Zhang Y.Z."/>
        </authorList>
    </citation>
    <scope>NUCLEOTIDE SEQUENCE [LARGE SCALE GENOMIC DNA]</scope>
    <source>
        <strain evidence="2">DSM 18752 / CCTCC AB 206139 / SM-A87</strain>
    </source>
</reference>
<organism evidence="1 2">
    <name type="scientific">Zunongwangia profunda (strain DSM 18752 / CCTCC AB 206139 / SM-A87)</name>
    <name type="common">Wangia profunda</name>
    <dbReference type="NCBI Taxonomy" id="655815"/>
    <lineage>
        <taxon>Bacteria</taxon>
        <taxon>Pseudomonadati</taxon>
        <taxon>Bacteroidota</taxon>
        <taxon>Flavobacteriia</taxon>
        <taxon>Flavobacteriales</taxon>
        <taxon>Flavobacteriaceae</taxon>
        <taxon>Zunongwangia</taxon>
    </lineage>
</organism>
<name>D5BGT9_ZUNPS</name>
<dbReference type="eggNOG" id="COG4771">
    <property type="taxonomic scope" value="Bacteria"/>
</dbReference>
<sequence length="133" mass="14780">MRKVNKDYSTFLIAFALMLGMGMLNKINAQDFKTIAGSVTSEEGVALKGVNIFVPNTSFGSVTDAEGNFELQIPEDSKVVLTYIGFETKTIDVSKTTDFQLKLEKEKSMQEDTIIVSYNKDVGKPKSRILKIE</sequence>
<dbReference type="RefSeq" id="WP_013072367.1">
    <property type="nucleotide sequence ID" value="NC_014041.1"/>
</dbReference>
<dbReference type="Pfam" id="PF13715">
    <property type="entry name" value="CarbopepD_reg_2"/>
    <property type="match status" value="1"/>
</dbReference>
<dbReference type="Proteomes" id="UP000001654">
    <property type="component" value="Chromosome"/>
</dbReference>
<dbReference type="InterPro" id="IPR008969">
    <property type="entry name" value="CarboxyPept-like_regulatory"/>
</dbReference>
<dbReference type="STRING" id="655815.ZPR_2950"/>
<dbReference type="AlphaFoldDB" id="D5BGT9"/>
<protein>
    <recommendedName>
        <fullName evidence="3">TonB-dependent receptor</fullName>
    </recommendedName>
</protein>
<dbReference type="EMBL" id="CP001650">
    <property type="protein sequence ID" value="ADF53270.1"/>
    <property type="molecule type" value="Genomic_DNA"/>
</dbReference>
<evidence type="ECO:0000313" key="2">
    <source>
        <dbReference type="Proteomes" id="UP000001654"/>
    </source>
</evidence>
<evidence type="ECO:0000313" key="1">
    <source>
        <dbReference type="EMBL" id="ADF53270.1"/>
    </source>
</evidence>
<proteinExistence type="predicted"/>
<evidence type="ECO:0008006" key="3">
    <source>
        <dbReference type="Google" id="ProtNLM"/>
    </source>
</evidence>
<dbReference type="HOGENOM" id="CLU_1905986_0_0_10"/>
<dbReference type="Gene3D" id="2.60.40.1120">
    <property type="entry name" value="Carboxypeptidase-like, regulatory domain"/>
    <property type="match status" value="1"/>
</dbReference>
<gene>
    <name evidence="1" type="ordered locus">ZPR_2950</name>
</gene>
<accession>D5BGT9</accession>
<keyword evidence="2" id="KW-1185">Reference proteome</keyword>
<dbReference type="SUPFAM" id="SSF49464">
    <property type="entry name" value="Carboxypeptidase regulatory domain-like"/>
    <property type="match status" value="1"/>
</dbReference>
<dbReference type="KEGG" id="zpr:ZPR_2950"/>
<dbReference type="OrthoDB" id="1109239at2"/>